<comment type="caution">
    <text evidence="2">The sequence shown here is derived from an EMBL/GenBank/DDBJ whole genome shotgun (WGS) entry which is preliminary data.</text>
</comment>
<feature type="non-terminal residue" evidence="2">
    <location>
        <position position="105"/>
    </location>
</feature>
<dbReference type="EMBL" id="LXQA010277508">
    <property type="protein sequence ID" value="MCI40239.1"/>
    <property type="molecule type" value="Genomic_DNA"/>
</dbReference>
<feature type="compositionally biased region" description="Acidic residues" evidence="1">
    <location>
        <begin position="56"/>
        <end position="65"/>
    </location>
</feature>
<evidence type="ECO:0000256" key="1">
    <source>
        <dbReference type="SAM" id="MobiDB-lite"/>
    </source>
</evidence>
<organism evidence="2 3">
    <name type="scientific">Trifolium medium</name>
    <dbReference type="NCBI Taxonomy" id="97028"/>
    <lineage>
        <taxon>Eukaryota</taxon>
        <taxon>Viridiplantae</taxon>
        <taxon>Streptophyta</taxon>
        <taxon>Embryophyta</taxon>
        <taxon>Tracheophyta</taxon>
        <taxon>Spermatophyta</taxon>
        <taxon>Magnoliopsida</taxon>
        <taxon>eudicotyledons</taxon>
        <taxon>Gunneridae</taxon>
        <taxon>Pentapetalae</taxon>
        <taxon>rosids</taxon>
        <taxon>fabids</taxon>
        <taxon>Fabales</taxon>
        <taxon>Fabaceae</taxon>
        <taxon>Papilionoideae</taxon>
        <taxon>50 kb inversion clade</taxon>
        <taxon>NPAAA clade</taxon>
        <taxon>Hologalegina</taxon>
        <taxon>IRL clade</taxon>
        <taxon>Trifolieae</taxon>
        <taxon>Trifolium</taxon>
    </lineage>
</organism>
<evidence type="ECO:0000313" key="2">
    <source>
        <dbReference type="EMBL" id="MCI40239.1"/>
    </source>
</evidence>
<proteinExistence type="predicted"/>
<dbReference type="AlphaFoldDB" id="A0A392RV42"/>
<feature type="region of interest" description="Disordered" evidence="1">
    <location>
        <begin position="42"/>
        <end position="70"/>
    </location>
</feature>
<protein>
    <submittedName>
        <fullName evidence="2">Uncharacterized protein</fullName>
    </submittedName>
</protein>
<accession>A0A392RV42</accession>
<sequence length="105" mass="12529">MNEEVRTLKIYGKSTTHCYKVEEREKDLEKGKLNSEWMEERYKEELSEPRGQTYEESAEGTEIEGTESYTPDELLIQEMDELDCQLYNMKEYDVRTLKACKEQVQ</sequence>
<dbReference type="Proteomes" id="UP000265520">
    <property type="component" value="Unassembled WGS sequence"/>
</dbReference>
<name>A0A392RV42_9FABA</name>
<keyword evidence="3" id="KW-1185">Reference proteome</keyword>
<reference evidence="2 3" key="1">
    <citation type="journal article" date="2018" name="Front. Plant Sci.">
        <title>Red Clover (Trifolium pratense) and Zigzag Clover (T. medium) - A Picture of Genomic Similarities and Differences.</title>
        <authorList>
            <person name="Dluhosova J."/>
            <person name="Istvanek J."/>
            <person name="Nedelnik J."/>
            <person name="Repkova J."/>
        </authorList>
    </citation>
    <scope>NUCLEOTIDE SEQUENCE [LARGE SCALE GENOMIC DNA]</scope>
    <source>
        <strain evidence="3">cv. 10/8</strain>
        <tissue evidence="2">Leaf</tissue>
    </source>
</reference>
<evidence type="ECO:0000313" key="3">
    <source>
        <dbReference type="Proteomes" id="UP000265520"/>
    </source>
</evidence>